<reference evidence="2" key="1">
    <citation type="submission" date="2016-10" db="EMBL/GenBank/DDBJ databases">
        <authorList>
            <person name="Varghese N."/>
            <person name="Submissions S."/>
        </authorList>
    </citation>
    <scope>NUCLEOTIDE SEQUENCE [LARGE SCALE GENOMIC DNA]</scope>
    <source>
        <strain evidence="2">DSM 26879</strain>
    </source>
</reference>
<dbReference type="AlphaFoldDB" id="A0A1I6GGM6"/>
<evidence type="ECO:0000313" key="2">
    <source>
        <dbReference type="Proteomes" id="UP000199478"/>
    </source>
</evidence>
<proteinExistence type="predicted"/>
<sequence>MAIDPIDPTGLIAESFLIANISEPECRTIFLEWAMGISADVDTLAAVKTHLARHSNANPAHPMIATLNAALETARPPKRRGGRRARVSE</sequence>
<gene>
    <name evidence="1" type="ORF">SAMN04488005_1620</name>
</gene>
<name>A0A1I6GGM6_9RHOB</name>
<keyword evidence="2" id="KW-1185">Reference proteome</keyword>
<organism evidence="1 2">
    <name type="scientific">Yoonia tamlensis</name>
    <dbReference type="NCBI Taxonomy" id="390270"/>
    <lineage>
        <taxon>Bacteria</taxon>
        <taxon>Pseudomonadati</taxon>
        <taxon>Pseudomonadota</taxon>
        <taxon>Alphaproteobacteria</taxon>
        <taxon>Rhodobacterales</taxon>
        <taxon>Paracoccaceae</taxon>
        <taxon>Yoonia</taxon>
    </lineage>
</organism>
<dbReference type="STRING" id="390270.SAMN04488005_1620"/>
<dbReference type="RefSeq" id="WP_242650975.1">
    <property type="nucleotide sequence ID" value="NZ_FOYP01000001.1"/>
</dbReference>
<accession>A0A1I6GGM6</accession>
<dbReference type="Proteomes" id="UP000199478">
    <property type="component" value="Unassembled WGS sequence"/>
</dbReference>
<dbReference type="EMBL" id="FOYP01000001">
    <property type="protein sequence ID" value="SFR41227.1"/>
    <property type="molecule type" value="Genomic_DNA"/>
</dbReference>
<evidence type="ECO:0000313" key="1">
    <source>
        <dbReference type="EMBL" id="SFR41227.1"/>
    </source>
</evidence>
<protein>
    <submittedName>
        <fullName evidence="1">Uncharacterized protein</fullName>
    </submittedName>
</protein>